<evidence type="ECO:0000256" key="1">
    <source>
        <dbReference type="SAM" id="MobiDB-lite"/>
    </source>
</evidence>
<proteinExistence type="predicted"/>
<feature type="region of interest" description="Disordered" evidence="1">
    <location>
        <begin position="34"/>
        <end position="90"/>
    </location>
</feature>
<feature type="compositionally biased region" description="Basic residues" evidence="1">
    <location>
        <begin position="46"/>
        <end position="55"/>
    </location>
</feature>
<dbReference type="EMBL" id="KN832991">
    <property type="protein sequence ID" value="KIM83336.1"/>
    <property type="molecule type" value="Genomic_DNA"/>
</dbReference>
<feature type="region of interest" description="Disordered" evidence="1">
    <location>
        <begin position="1"/>
        <end position="21"/>
    </location>
</feature>
<feature type="compositionally biased region" description="Basic and acidic residues" evidence="1">
    <location>
        <begin position="9"/>
        <end position="21"/>
    </location>
</feature>
<organism evidence="2 3">
    <name type="scientific">Piloderma croceum (strain F 1598)</name>
    <dbReference type="NCBI Taxonomy" id="765440"/>
    <lineage>
        <taxon>Eukaryota</taxon>
        <taxon>Fungi</taxon>
        <taxon>Dikarya</taxon>
        <taxon>Basidiomycota</taxon>
        <taxon>Agaricomycotina</taxon>
        <taxon>Agaricomycetes</taxon>
        <taxon>Agaricomycetidae</taxon>
        <taxon>Atheliales</taxon>
        <taxon>Atheliaceae</taxon>
        <taxon>Piloderma</taxon>
    </lineage>
</organism>
<protein>
    <submittedName>
        <fullName evidence="2">Uncharacterized protein</fullName>
    </submittedName>
</protein>
<gene>
    <name evidence="2" type="ORF">PILCRDRAFT_88172</name>
</gene>
<dbReference type="Proteomes" id="UP000054166">
    <property type="component" value="Unassembled WGS sequence"/>
</dbReference>
<dbReference type="AlphaFoldDB" id="A0A0C3FYL0"/>
<name>A0A0C3FYL0_PILCF</name>
<feature type="compositionally biased region" description="Acidic residues" evidence="1">
    <location>
        <begin position="80"/>
        <end position="90"/>
    </location>
</feature>
<evidence type="ECO:0000313" key="3">
    <source>
        <dbReference type="Proteomes" id="UP000054166"/>
    </source>
</evidence>
<accession>A0A0C3FYL0</accession>
<evidence type="ECO:0000313" key="2">
    <source>
        <dbReference type="EMBL" id="KIM83336.1"/>
    </source>
</evidence>
<dbReference type="OrthoDB" id="3056089at2759"/>
<sequence length="400" mass="44526">MSKPKLKSKPKEQTFDEEIRNEIIPSLPADIQQKWFFRPVDPTKPKITKRKKKKKSNDDGNSDIEVGEPSAKKLKLPVPDSEDEDAEDDGSIQISTYIYVSSVAPQIIISMPLPTPNVRDVPWVADEHGEDDGNDGQPIEYNHTAEDLLQALSGMSIRDQMQGIDAAAAPYINQLLECYVIRHSALFPTKRIYSDGDRHWELTDMWLRIWAVALVQNKATLESPPVSTHFSEAHRIQPPAVAHPLPILGAQVAPTPIATPIAPGSHDLLLQLAITNPMLAQLILQQQQQQLIPAMPAPLHPNPAVPAPISAPSSPAVVLRLPRPITLHEFCEHYRISTIDEAKLEKLKYMPGDKNVEKLKCEDWQGFAGFAKLGWDKIVGHHRQFVHDVIGGLWDVVAAT</sequence>
<dbReference type="HOGENOM" id="CLU_689095_0_0_1"/>
<reference evidence="3" key="2">
    <citation type="submission" date="2015-01" db="EMBL/GenBank/DDBJ databases">
        <title>Evolutionary Origins and Diversification of the Mycorrhizal Mutualists.</title>
        <authorList>
            <consortium name="DOE Joint Genome Institute"/>
            <consortium name="Mycorrhizal Genomics Consortium"/>
            <person name="Kohler A."/>
            <person name="Kuo A."/>
            <person name="Nagy L.G."/>
            <person name="Floudas D."/>
            <person name="Copeland A."/>
            <person name="Barry K.W."/>
            <person name="Cichocki N."/>
            <person name="Veneault-Fourrey C."/>
            <person name="LaButti K."/>
            <person name="Lindquist E.A."/>
            <person name="Lipzen A."/>
            <person name="Lundell T."/>
            <person name="Morin E."/>
            <person name="Murat C."/>
            <person name="Riley R."/>
            <person name="Ohm R."/>
            <person name="Sun H."/>
            <person name="Tunlid A."/>
            <person name="Henrissat B."/>
            <person name="Grigoriev I.V."/>
            <person name="Hibbett D.S."/>
            <person name="Martin F."/>
        </authorList>
    </citation>
    <scope>NUCLEOTIDE SEQUENCE [LARGE SCALE GENOMIC DNA]</scope>
    <source>
        <strain evidence="3">F 1598</strain>
    </source>
</reference>
<keyword evidence="3" id="KW-1185">Reference proteome</keyword>
<dbReference type="InParanoid" id="A0A0C3FYL0"/>
<reference evidence="2 3" key="1">
    <citation type="submission" date="2014-04" db="EMBL/GenBank/DDBJ databases">
        <authorList>
            <consortium name="DOE Joint Genome Institute"/>
            <person name="Kuo A."/>
            <person name="Tarkka M."/>
            <person name="Buscot F."/>
            <person name="Kohler A."/>
            <person name="Nagy L.G."/>
            <person name="Floudas D."/>
            <person name="Copeland A."/>
            <person name="Barry K.W."/>
            <person name="Cichocki N."/>
            <person name="Veneault-Fourrey C."/>
            <person name="LaButti K."/>
            <person name="Lindquist E.A."/>
            <person name="Lipzen A."/>
            <person name="Lundell T."/>
            <person name="Morin E."/>
            <person name="Murat C."/>
            <person name="Sun H."/>
            <person name="Tunlid A."/>
            <person name="Henrissat B."/>
            <person name="Grigoriev I.V."/>
            <person name="Hibbett D.S."/>
            <person name="Martin F."/>
            <person name="Nordberg H.P."/>
            <person name="Cantor M.N."/>
            <person name="Hua S.X."/>
        </authorList>
    </citation>
    <scope>NUCLEOTIDE SEQUENCE [LARGE SCALE GENOMIC DNA]</scope>
    <source>
        <strain evidence="2 3">F 1598</strain>
    </source>
</reference>